<evidence type="ECO:0000256" key="9">
    <source>
        <dbReference type="ARBA" id="ARBA00023136"/>
    </source>
</evidence>
<dbReference type="Proteomes" id="UP001222800">
    <property type="component" value="Chromosome"/>
</dbReference>
<dbReference type="NCBIfam" id="TIGR00739">
    <property type="entry name" value="yajC"/>
    <property type="match status" value="1"/>
</dbReference>
<dbReference type="PANTHER" id="PTHR33909">
    <property type="entry name" value="SEC TRANSLOCON ACCESSORY COMPLEX SUBUNIT YAJC"/>
    <property type="match status" value="1"/>
</dbReference>
<evidence type="ECO:0000256" key="5">
    <source>
        <dbReference type="ARBA" id="ARBA00022692"/>
    </source>
</evidence>
<keyword evidence="3" id="KW-0813">Transport</keyword>
<dbReference type="InterPro" id="IPR003849">
    <property type="entry name" value="Preprotein_translocase_YajC"/>
</dbReference>
<dbReference type="SMART" id="SM01323">
    <property type="entry name" value="YajC"/>
    <property type="match status" value="1"/>
</dbReference>
<keyword evidence="9 10" id="KW-0472">Membrane</keyword>
<keyword evidence="5 10" id="KW-0812">Transmembrane</keyword>
<gene>
    <name evidence="11" type="primary">yajC</name>
    <name evidence="11" type="ORF">P4S50_12815</name>
</gene>
<evidence type="ECO:0000256" key="7">
    <source>
        <dbReference type="ARBA" id="ARBA00022989"/>
    </source>
</evidence>
<dbReference type="RefSeq" id="WP_277731187.1">
    <property type="nucleotide sequence ID" value="NZ_CP120733.1"/>
</dbReference>
<comment type="similarity">
    <text evidence="2">Belongs to the YajC family.</text>
</comment>
<protein>
    <submittedName>
        <fullName evidence="11">Preprotein translocase subunit YajC</fullName>
    </submittedName>
</protein>
<proteinExistence type="inferred from homology"/>
<keyword evidence="6" id="KW-0653">Protein transport</keyword>
<dbReference type="PRINTS" id="PR01853">
    <property type="entry name" value="YAJCTRNLCASE"/>
</dbReference>
<feature type="transmembrane region" description="Helical" evidence="10">
    <location>
        <begin position="6"/>
        <end position="23"/>
    </location>
</feature>
<sequence length="88" mass="9825">MPANLANIIMPIGFIAIFYFLLIRPQQKKDKQLKEMRSSLKVGDEVVTIGGLVGKIFSVTEEIVTVEVGGDRTKLHVEKWAIGKVKNK</sequence>
<keyword evidence="4" id="KW-1003">Cell membrane</keyword>
<comment type="subcellular location">
    <subcellularLocation>
        <location evidence="1">Cell membrane</location>
        <topology evidence="1">Single-pass membrane protein</topology>
    </subcellularLocation>
</comment>
<dbReference type="PANTHER" id="PTHR33909:SF1">
    <property type="entry name" value="SEC TRANSLOCON ACCESSORY COMPLEX SUBUNIT YAJC"/>
    <property type="match status" value="1"/>
</dbReference>
<evidence type="ECO:0000256" key="10">
    <source>
        <dbReference type="SAM" id="Phobius"/>
    </source>
</evidence>
<evidence type="ECO:0000313" key="11">
    <source>
        <dbReference type="EMBL" id="WFD09264.1"/>
    </source>
</evidence>
<evidence type="ECO:0000256" key="6">
    <source>
        <dbReference type="ARBA" id="ARBA00022927"/>
    </source>
</evidence>
<evidence type="ECO:0000256" key="3">
    <source>
        <dbReference type="ARBA" id="ARBA00022448"/>
    </source>
</evidence>
<dbReference type="Pfam" id="PF02699">
    <property type="entry name" value="YajC"/>
    <property type="match status" value="1"/>
</dbReference>
<dbReference type="EMBL" id="CP120733">
    <property type="protein sequence ID" value="WFD09264.1"/>
    <property type="molecule type" value="Genomic_DNA"/>
</dbReference>
<keyword evidence="8" id="KW-0811">Translocation</keyword>
<accession>A0ABY8E8S0</accession>
<keyword evidence="7 10" id="KW-1133">Transmembrane helix</keyword>
<keyword evidence="12" id="KW-1185">Reference proteome</keyword>
<evidence type="ECO:0000256" key="4">
    <source>
        <dbReference type="ARBA" id="ARBA00022475"/>
    </source>
</evidence>
<evidence type="ECO:0000313" key="12">
    <source>
        <dbReference type="Proteomes" id="UP001222800"/>
    </source>
</evidence>
<evidence type="ECO:0000256" key="1">
    <source>
        <dbReference type="ARBA" id="ARBA00004162"/>
    </source>
</evidence>
<evidence type="ECO:0000256" key="2">
    <source>
        <dbReference type="ARBA" id="ARBA00006742"/>
    </source>
</evidence>
<reference evidence="11 12" key="1">
    <citation type="submission" date="2023-03" db="EMBL/GenBank/DDBJ databases">
        <title>Complete genome sequence of Tepidibacter sp. SWIR-1, isolated from a deep-sea hydrothermal vent.</title>
        <authorList>
            <person name="Li X."/>
        </authorList>
    </citation>
    <scope>NUCLEOTIDE SEQUENCE [LARGE SCALE GENOMIC DNA]</scope>
    <source>
        <strain evidence="11 12">SWIR-1</strain>
    </source>
</reference>
<organism evidence="11 12">
    <name type="scientific">Tepidibacter hydrothermalis</name>
    <dbReference type="NCBI Taxonomy" id="3036126"/>
    <lineage>
        <taxon>Bacteria</taxon>
        <taxon>Bacillati</taxon>
        <taxon>Bacillota</taxon>
        <taxon>Clostridia</taxon>
        <taxon>Peptostreptococcales</taxon>
        <taxon>Peptostreptococcaceae</taxon>
        <taxon>Tepidibacter</taxon>
    </lineage>
</organism>
<evidence type="ECO:0000256" key="8">
    <source>
        <dbReference type="ARBA" id="ARBA00023010"/>
    </source>
</evidence>
<name>A0ABY8E8S0_9FIRM</name>